<accession>A0A3P7M2H1</accession>
<evidence type="ECO:0000313" key="2">
    <source>
        <dbReference type="Proteomes" id="UP000270094"/>
    </source>
</evidence>
<proteinExistence type="predicted"/>
<gene>
    <name evidence="1" type="ORF">SVUK_LOCUS20480</name>
</gene>
<name>A0A3P7M2H1_STRVU</name>
<sequence length="33" mass="3930">MLKIRSLSPENLTRGYISQLLQEEYCEDCLNRI</sequence>
<dbReference type="Proteomes" id="UP000270094">
    <property type="component" value="Unassembled WGS sequence"/>
</dbReference>
<protein>
    <submittedName>
        <fullName evidence="1">Uncharacterized protein</fullName>
    </submittedName>
</protein>
<reference evidence="1 2" key="1">
    <citation type="submission" date="2018-11" db="EMBL/GenBank/DDBJ databases">
        <authorList>
            <consortium name="Pathogen Informatics"/>
        </authorList>
    </citation>
    <scope>NUCLEOTIDE SEQUENCE [LARGE SCALE GENOMIC DNA]</scope>
</reference>
<dbReference type="AlphaFoldDB" id="A0A3P7M2H1"/>
<dbReference type="EMBL" id="UYYB01140998">
    <property type="protein sequence ID" value="VDM85482.1"/>
    <property type="molecule type" value="Genomic_DNA"/>
</dbReference>
<keyword evidence="2" id="KW-1185">Reference proteome</keyword>
<organism evidence="1 2">
    <name type="scientific">Strongylus vulgaris</name>
    <name type="common">Blood worm</name>
    <dbReference type="NCBI Taxonomy" id="40348"/>
    <lineage>
        <taxon>Eukaryota</taxon>
        <taxon>Metazoa</taxon>
        <taxon>Ecdysozoa</taxon>
        <taxon>Nematoda</taxon>
        <taxon>Chromadorea</taxon>
        <taxon>Rhabditida</taxon>
        <taxon>Rhabditina</taxon>
        <taxon>Rhabditomorpha</taxon>
        <taxon>Strongyloidea</taxon>
        <taxon>Strongylidae</taxon>
        <taxon>Strongylus</taxon>
    </lineage>
</organism>
<evidence type="ECO:0000313" key="1">
    <source>
        <dbReference type="EMBL" id="VDM85482.1"/>
    </source>
</evidence>